<dbReference type="Pfam" id="PF08546">
    <property type="entry name" value="ApbA_C"/>
    <property type="match status" value="1"/>
</dbReference>
<dbReference type="EMBL" id="FOYM01000013">
    <property type="protein sequence ID" value="SFR06382.1"/>
    <property type="molecule type" value="Genomic_DNA"/>
</dbReference>
<dbReference type="AlphaFoldDB" id="A0A1I6DLX6"/>
<dbReference type="STRING" id="39060.SAMN05660706_11351"/>
<evidence type="ECO:0000313" key="15">
    <source>
        <dbReference type="Proteomes" id="UP000199584"/>
    </source>
</evidence>
<dbReference type="InterPro" id="IPR013752">
    <property type="entry name" value="KPA_reductase"/>
</dbReference>
<gene>
    <name evidence="14" type="ORF">SAMN05660706_11351</name>
</gene>
<keyword evidence="7 11" id="KW-0521">NADP</keyword>
<dbReference type="GO" id="GO:0050661">
    <property type="term" value="F:NADP binding"/>
    <property type="evidence" value="ECO:0007669"/>
    <property type="project" value="TreeGrafter"/>
</dbReference>
<evidence type="ECO:0000256" key="11">
    <source>
        <dbReference type="RuleBase" id="RU362068"/>
    </source>
</evidence>
<dbReference type="InterPro" id="IPR050838">
    <property type="entry name" value="Ketopantoate_reductase"/>
</dbReference>
<name>A0A1I6DLX6_9FIRM</name>
<dbReference type="SUPFAM" id="SSF51735">
    <property type="entry name" value="NAD(P)-binding Rossmann-fold domains"/>
    <property type="match status" value="1"/>
</dbReference>
<dbReference type="GO" id="GO:0008677">
    <property type="term" value="F:2-dehydropantoate 2-reductase activity"/>
    <property type="evidence" value="ECO:0007669"/>
    <property type="project" value="UniProtKB-EC"/>
</dbReference>
<sequence>MKIAVIGAGAMGSLFGAYLAGGGHQVALVDVWREHVEMINKQGLRIEEKSGEKIVSLTAEKDTRNLGAQDLVIIFVKSYNTADAVNTARNLFTESTVILTLQNGLGNAEIIADTVRNATVLAGTTAHGATVLGPGYIRHAGVGETIIGIYKGAGDRRVHDIADTFTNCGIKTRVVDDIASQLWGKLLINIGINPLTALLNVTNGRLVEYDATCALMQMLVSEGEAVARAGGINIPYADVLEKVKQVAVATGTNRSSMLQDLDKGGRTEIDFINGAVVREGAKLGISTPYNEMVTQLIKAVEAIREFNVNNKQ</sequence>
<evidence type="ECO:0000313" key="14">
    <source>
        <dbReference type="EMBL" id="SFR06382.1"/>
    </source>
</evidence>
<evidence type="ECO:0000256" key="9">
    <source>
        <dbReference type="ARBA" id="ARBA00032024"/>
    </source>
</evidence>
<dbReference type="EC" id="1.1.1.169" evidence="4 11"/>
<evidence type="ECO:0000256" key="4">
    <source>
        <dbReference type="ARBA" id="ARBA00013014"/>
    </source>
</evidence>
<dbReference type="GO" id="GO:0015940">
    <property type="term" value="P:pantothenate biosynthetic process"/>
    <property type="evidence" value="ECO:0007669"/>
    <property type="project" value="UniProtKB-UniPathway"/>
</dbReference>
<evidence type="ECO:0000259" key="13">
    <source>
        <dbReference type="Pfam" id="PF08546"/>
    </source>
</evidence>
<evidence type="ECO:0000256" key="10">
    <source>
        <dbReference type="ARBA" id="ARBA00048793"/>
    </source>
</evidence>
<dbReference type="InterPro" id="IPR013332">
    <property type="entry name" value="KPR_N"/>
</dbReference>
<dbReference type="SUPFAM" id="SSF48179">
    <property type="entry name" value="6-phosphogluconate dehydrogenase C-terminal domain-like"/>
    <property type="match status" value="1"/>
</dbReference>
<dbReference type="Pfam" id="PF02558">
    <property type="entry name" value="ApbA"/>
    <property type="match status" value="1"/>
</dbReference>
<comment type="catalytic activity">
    <reaction evidence="10 11">
        <text>(R)-pantoate + NADP(+) = 2-dehydropantoate + NADPH + H(+)</text>
        <dbReference type="Rhea" id="RHEA:16233"/>
        <dbReference type="ChEBI" id="CHEBI:11561"/>
        <dbReference type="ChEBI" id="CHEBI:15378"/>
        <dbReference type="ChEBI" id="CHEBI:15980"/>
        <dbReference type="ChEBI" id="CHEBI:57783"/>
        <dbReference type="ChEBI" id="CHEBI:58349"/>
        <dbReference type="EC" id="1.1.1.169"/>
    </reaction>
</comment>
<dbReference type="UniPathway" id="UPA00028">
    <property type="reaction ID" value="UER00004"/>
</dbReference>
<evidence type="ECO:0000256" key="8">
    <source>
        <dbReference type="ARBA" id="ARBA00023002"/>
    </source>
</evidence>
<dbReference type="Gene3D" id="3.40.50.720">
    <property type="entry name" value="NAD(P)-binding Rossmann-like Domain"/>
    <property type="match status" value="1"/>
</dbReference>
<proteinExistence type="inferred from homology"/>
<dbReference type="RefSeq" id="WP_092483301.1">
    <property type="nucleotide sequence ID" value="NZ_FOYM01000013.1"/>
</dbReference>
<accession>A0A1I6DLX6</accession>
<dbReference type="FunFam" id="1.10.1040.10:FF:000017">
    <property type="entry name" value="2-dehydropantoate 2-reductase"/>
    <property type="match status" value="1"/>
</dbReference>
<feature type="domain" description="Ketopantoate reductase N-terminal" evidence="12">
    <location>
        <begin position="3"/>
        <end position="151"/>
    </location>
</feature>
<evidence type="ECO:0000256" key="2">
    <source>
        <dbReference type="ARBA" id="ARBA00004994"/>
    </source>
</evidence>
<dbReference type="InterPro" id="IPR013328">
    <property type="entry name" value="6PGD_dom2"/>
</dbReference>
<dbReference type="GO" id="GO:0005737">
    <property type="term" value="C:cytoplasm"/>
    <property type="evidence" value="ECO:0007669"/>
    <property type="project" value="TreeGrafter"/>
</dbReference>
<evidence type="ECO:0000256" key="3">
    <source>
        <dbReference type="ARBA" id="ARBA00007870"/>
    </source>
</evidence>
<dbReference type="InterPro" id="IPR036291">
    <property type="entry name" value="NAD(P)-bd_dom_sf"/>
</dbReference>
<evidence type="ECO:0000256" key="5">
    <source>
        <dbReference type="ARBA" id="ARBA00019465"/>
    </source>
</evidence>
<dbReference type="InterPro" id="IPR008927">
    <property type="entry name" value="6-PGluconate_DH-like_C_sf"/>
</dbReference>
<keyword evidence="15" id="KW-1185">Reference proteome</keyword>
<dbReference type="NCBIfam" id="TIGR00745">
    <property type="entry name" value="apbA_panE"/>
    <property type="match status" value="1"/>
</dbReference>
<dbReference type="Gene3D" id="1.10.1040.10">
    <property type="entry name" value="N-(1-d-carboxylethyl)-l-norvaline Dehydrogenase, domain 2"/>
    <property type="match status" value="1"/>
</dbReference>
<evidence type="ECO:0000256" key="7">
    <source>
        <dbReference type="ARBA" id="ARBA00022857"/>
    </source>
</evidence>
<dbReference type="PANTHER" id="PTHR43765">
    <property type="entry name" value="2-DEHYDROPANTOATE 2-REDUCTASE-RELATED"/>
    <property type="match status" value="1"/>
</dbReference>
<reference evidence="15" key="1">
    <citation type="submission" date="2016-10" db="EMBL/GenBank/DDBJ databases">
        <authorList>
            <person name="Varghese N."/>
            <person name="Submissions S."/>
        </authorList>
    </citation>
    <scope>NUCLEOTIDE SEQUENCE [LARGE SCALE GENOMIC DNA]</scope>
    <source>
        <strain evidence="15">DSM 3669</strain>
    </source>
</reference>
<evidence type="ECO:0000256" key="6">
    <source>
        <dbReference type="ARBA" id="ARBA00022655"/>
    </source>
</evidence>
<dbReference type="Proteomes" id="UP000199584">
    <property type="component" value="Unassembled WGS sequence"/>
</dbReference>
<comment type="similarity">
    <text evidence="3 11">Belongs to the ketopantoate reductase family.</text>
</comment>
<dbReference type="OrthoDB" id="9793586at2"/>
<protein>
    <recommendedName>
        <fullName evidence="5 11">2-dehydropantoate 2-reductase</fullName>
        <ecNumber evidence="4 11">1.1.1.169</ecNumber>
    </recommendedName>
    <alternativeName>
        <fullName evidence="9 11">Ketopantoate reductase</fullName>
    </alternativeName>
</protein>
<evidence type="ECO:0000259" key="12">
    <source>
        <dbReference type="Pfam" id="PF02558"/>
    </source>
</evidence>
<keyword evidence="6 11" id="KW-0566">Pantothenate biosynthesis</keyword>
<evidence type="ECO:0000256" key="1">
    <source>
        <dbReference type="ARBA" id="ARBA00002919"/>
    </source>
</evidence>
<keyword evidence="8 11" id="KW-0560">Oxidoreductase</keyword>
<comment type="pathway">
    <text evidence="2 11">Cofactor biosynthesis; (R)-pantothenate biosynthesis; (R)-pantoate from 3-methyl-2-oxobutanoate: step 2/2.</text>
</comment>
<organism evidence="14 15">
    <name type="scientific">Desulfoscipio geothermicus DSM 3669</name>
    <dbReference type="NCBI Taxonomy" id="1121426"/>
    <lineage>
        <taxon>Bacteria</taxon>
        <taxon>Bacillati</taxon>
        <taxon>Bacillota</taxon>
        <taxon>Clostridia</taxon>
        <taxon>Eubacteriales</taxon>
        <taxon>Desulfallaceae</taxon>
        <taxon>Desulfoscipio</taxon>
    </lineage>
</organism>
<comment type="function">
    <text evidence="1 11">Catalyzes the NADPH-dependent reduction of ketopantoate into pantoic acid.</text>
</comment>
<dbReference type="PANTHER" id="PTHR43765:SF2">
    <property type="entry name" value="2-DEHYDROPANTOATE 2-REDUCTASE"/>
    <property type="match status" value="1"/>
</dbReference>
<feature type="domain" description="Ketopantoate reductase C-terminal" evidence="13">
    <location>
        <begin position="177"/>
        <end position="301"/>
    </location>
</feature>
<dbReference type="InterPro" id="IPR003710">
    <property type="entry name" value="ApbA"/>
</dbReference>